<keyword evidence="12" id="KW-1071">Ligand-gated ion channel</keyword>
<dbReference type="GO" id="GO:0005509">
    <property type="term" value="F:calcium ion binding"/>
    <property type="evidence" value="ECO:0007669"/>
    <property type="project" value="InterPro"/>
</dbReference>
<dbReference type="CDD" id="cd23278">
    <property type="entry name" value="beta-trefoil_MIR_RyR"/>
    <property type="match status" value="1"/>
</dbReference>
<keyword evidence="10" id="KW-0406">Ion transport</keyword>
<feature type="compositionally biased region" description="Pro residues" evidence="15">
    <location>
        <begin position="4730"/>
        <end position="4751"/>
    </location>
</feature>
<dbReference type="FunFam" id="2.80.10.50:FF:000021">
    <property type="entry name" value="Ryanodine receptor, isoform F"/>
    <property type="match status" value="1"/>
</dbReference>
<feature type="compositionally biased region" description="Acidic residues" evidence="15">
    <location>
        <begin position="3982"/>
        <end position="3996"/>
    </location>
</feature>
<dbReference type="Pfam" id="PF06459">
    <property type="entry name" value="RR_TM4-6"/>
    <property type="match status" value="1"/>
</dbReference>
<evidence type="ECO:0000256" key="5">
    <source>
        <dbReference type="ARBA" id="ARBA00022692"/>
    </source>
</evidence>
<dbReference type="Gene3D" id="6.20.350.10">
    <property type="match status" value="1"/>
</dbReference>
<dbReference type="InterPro" id="IPR018247">
    <property type="entry name" value="EF_Hand_1_Ca_BS"/>
</dbReference>
<feature type="region of interest" description="Disordered" evidence="15">
    <location>
        <begin position="3723"/>
        <end position="3745"/>
    </location>
</feature>
<evidence type="ECO:0000259" key="19">
    <source>
        <dbReference type="PROSITE" id="PS50919"/>
    </source>
</evidence>
<dbReference type="InterPro" id="IPR015925">
    <property type="entry name" value="Ryanodine_IP3_receptor"/>
</dbReference>
<dbReference type="Gene3D" id="1.10.490.160">
    <property type="match status" value="2"/>
</dbReference>
<keyword evidence="4" id="KW-0107">Calcium channel</keyword>
<evidence type="ECO:0000256" key="7">
    <source>
        <dbReference type="ARBA" id="ARBA00022837"/>
    </source>
</evidence>
<sequence length="5241" mass="591384">MADPAEGGGSEQDDVSFLRTDDMVCLSCLSPASSKDSNATDRVCLSAEGFGNRMCSLEGISNKDVPPDISVCVFVLEQALSVRALQEMVTSTSQASTAAQSGHRTLLYGHAILLRHYHGNMYLSCLSTSSSNDKLAFDVGLQETAEGESCWWTIHPASKQRSEGEKVRVGDDLILVSVSSERYLHIGSGASVIASFQQTLWTVVPICSGAVRQKTLGYVFGGDVLRLFHGHMDECLALPEAGSENEFNCVMYETGAVCSHARSLWRMEHTRTKWGGGFMGWGQQCRIRHVTSGRYLSVTHDNQVVTSHRNNADEKSTVFSLVQTKDEKKQQQGETREDEGMGHADLKYGDSVVFIQHEDSGLWLSYITFETKKRGIGRVEEKKAIMLVEGHMDDGFTFSRAQEEESRSARVIRKCQSLFNRFNKALDALKTDGRNSQAWSRISLDEVIKCLEDLIEYFAQPAEDVEHEEKQNYLKALRNRQDLFQEEGMIALILETIDKFSQYKSRRQFAHYAGEDAAGKWDDISSYLYLLLAAMIRGNRANCAQFAQSYRLDWLVNRLESQQSSKGVLDVLHCVLIDSPEALNMIKEKHIITIISLIDKHGRDPKVLDVLRSLCVGNEVAVRMNQNLICDNLLPGRDLLLQTQLVDHVTSMRPNLYIGLKEGSAMYKKWYFEMMVIQHQPATHRPPVLRVGWANTSGFIPYPGGGEHWGANGAGDDLYSYAFDGLNLWTGGKHKQVRKGSQHFQKGDVIGCSLDLTVPQIAFSVNGVRVGGFFKDFNLDGMFFPVITLSASVSCRYMFGGEDGRLKYGPPDEHSPMIESLPPKEKLHIEPCFYFGELHKNVISGPTEICDYHPFVPNPVSTSHIQLPTYIENVRDKLAENLHELWAVAKIDQGWTYGDAREPQQKKNPSLTNFERLPMTEKKYVITVAYETLRTLLALGYHIAINQQQQQNNRLKMLKLGNNYLQSNGYKPSPLDLAGVTLTEKLEELVELLAENTHNVWARDRIKNGWTYGLYEDNFHKRSPHLVPYNKVDEHIKKANRDTSSEAVRTLVAYGYTIEAPTSETGESAMSKETSDTVSRSRTYRAEKTYAVTGGKWYYEVEVVTPGYIRMGWARVNADPAAELGCGANSFGFDGYLARKWHHGSHEAYGKPLQQGDVVGCMLDLHDKTISFSLNGELMMDCMGQEIAFRSVDVEDNFGFVPGFTLGAHQQIKFNFGQDVNTLKHFTSCGLQEGYEPFCVNMMRQMTLWYAKEQALFETVETSHPELLISRVQGGNNVGPCLKVSSKTFGTLEKVHLEYLRLSLPVKCKDAFATSKDRQLAQAVLEKRLNLENVRRREMDLEEEVSAGGRPSRSRPPARQTLPGVPDLKSNFAAANTANIVQTLFQRNTKIFSPGDGQSDEEDYSVSTEMVNGGPDLTLRKTTHHSFLDDDAMSAAERRKSYQKNMKSGKGHSLDDSSVASRSTVGMKAAASESQLNESNDSFLSPPKDKRSGSKLSLLADKMLDTAKNITEKKDKKSKSGFPTLFRKNKSRDPSPNNTRTRSTEYSSLDRKHTSARTGHLDKKKKSPTKGVPPVHVTGLDGEDMDLDKEFIPYEFQDALETRQAFSHFSEDSEGQSEAELNELNAIAEQMEEYSYSVRIFPGQDPAHVWVGWVTPSFHFMEKSFEMKKVRHVVISQLDMDYKLKSSVSRKNCYLMSAGDLQQRYADSNQEMSSKRASPGLVIGCFIDTASGTLSFTVNGKEVANKFGMEPGSKLYPAVICEPTSKEMFQFELGSTRTTLPLSAAVFRGPKSLVPTCPPRLDVQVLKRSLWSRVPNTAVRTSNLKLSDIRGWSMICEEPVSMLAVHVPDEDRALDVLELSEHNYLLDFHTKTLELYQAVSSHGNHKVANFLMQHIDEGQLMYTIRSEYMPGKLRMGFHDVLISMHLDSHTRARRMTENEYIVPLLPSTHSLSLYRKLSPTSDTYSIKHQIPNMEDSVSIRPQLAITEKEIEDRIQKNGKDSTAPYFPMDKLKSFVMQSLTTAMEKGAAHIRDPIGGSNANLFVPLIKVCTNLLVMGLMDDDDLHHLLCLLAPAVFDHDHCRNPSGLGLLNMKLDEPVKLEVCRVLQHLCDLSLRHRVESIIAFSVSFVANIQNDQLRRYNEIKNADMPSAVTAKKTKEFRCPPHEQMRKMLRFRDGEDIEECPCREEFREALRTFHTNLLDHCKMPELNMEEETSQEVAAPPKPSLKQRLLALVWKSQELEKAAEQSGMKPPDNMQKLITATMVRWAEEDFISMQDLVREMFSLLHRQYNGTGELMMALDKTYVISVKNCEDIYLLLKALGIIRSLLMVQAGHDEEELMKESLKDLMDNKVFFQHPDLMRALCVHETVMQLMVNTLNKAQLQQQASAGAAPQDPSASQSQKPPHSSMDALTEQSKDAAAEMVVMCCRFLCYFCRTSRQNQRAMFEHLSYLLDNSSMLLARPSLRGSCPLDVACSSLMDNNELALALRENHLEKVAIYLSRCGLQSNAELIEKGYPDLGWDPVEGERFLDFLRFCVWVNGENVEENANLVVRLLIRRPECLGPALRGEGGGLLKAMKDGVRMSEQISASRDATSSCFLTAMNDDDDTGGNYLVQSKYNFHTLPPEDDEDYIDMGASILDFYSSLVDLLGKCAPEAEAIKAGRSDSLRARAILRSLVSMEDLEGVLALQFILPVHQPSEDDGEGGLGGGGMPPGLLPNHKASIVMFLDRVYSIGEQSTFYRLIDEAFLPDLRAATTLDMAAASESDMALALNRYLCMSVLPLLMKHSYFFCESEHMSALLETMLQTVYRMSKCKTLTKGQLEMVSDFLVAFTQQLRPPMMTNLLRKLTVDVPALSEHTIIPLRVLTSHYERCGRYYGSGGGYIGTASEEEKRLTMMLFSGIFDSLAQRAYDPELFSKALPCLSAIGCALSPDYSLSHHDDSWLRQTSMDLDGAFNPRPVDTARVQLNQPLESAINKFGEHYHDCWAMKKIEENWGFGSQYDDDRRTHPLLKPYHLLDDKSKRRYTDPVRESMKAMLAWGWTMDQDQARFSSNRDSIKRRASKANVHEHGFSPRPYDLRNITLTREMITMAERLAENAHDLWAKRKREELDSIGGGVHPQLVPYDILTDRERKKTREHAQELLRFLQFLGFRISSGDMSLERRRESASRGSRESEADSGVGVSATERRFAYSLLEKLLEYLDNASVSMRQVKPSSRFSRRESYSTATEDVKFFGKVVLPFVEKYFRAHRVYFIAPPNSPQSSTGMASIKEKEMTASLFCKLAATLRMKITAFGHDVNISVRCLRMLVQAVDFRSVVKNGPEMVRSSLLPFFNNAADDLTQVVENLMKERFSHVKGTITRGATSLNYVHMVLLPVLSALYDHFGHNHFGNDLILNDIQLACYRILNALYTLGTSSSSFSNRETIAAEFARHRPALGECVGSFASCFPVAFLEPELNKYNKHSILFGLEGKISEHSLEAQEVMDQLKENLPSLQKIVAEIEELAHSGGKYQEAPHVIEVTLPMVCSYLPFWLAHGPDGHIREGNNLVTNVTAQQMNSVLGNVLKLILNNIGSEDAPWMNRIATRTQPIIANSTPDMIKDHFLPIARKLKENAEATEGLEKRLAYEKRISSEGSEDLDQYVQDKFTILVRDIYAFYPLLIKYVDLHRSHWLKNPAAEAEELFSCVADIFMMWSHSLLFKREEQNFVSHNEIDNMALIMPSQATRLSMTKLDDDDKDMGKRPGGKRKDKKSRLEAHNSLNVACLKRLVPVGLGFFSGREQELLQQAKQKLLQDPEGDIEEFLLHSLTTLEGPIDDKVRWQKVLYRKIGDSKTPGTTQLSQKRIIERIISMAKVMHGLHMVEHPSAALKNAWKRVISSQRKRAVMACFRMIPLHGTPRHRAINLFIKSYKRQWLETEDMDKNVLITDLTEIHGADEEPAEKKEVEEEAKPDPLTQLITALSRGAQEQQNALPEDDLYTAYAEIMSLSCSGEDEDDDEDGGDDEGPGPSFEEQEMEKQQLLFEQSRLADRGAAEMVLLYISASRGDPGDLVTKTIDLGISLLRGGNIAVQKKMLQHLKEKKDVGFFASVSGLMQQCSVLDLDAFERTTKAEGLGMTSEPGSGAGEKNMHDGEFTCKLFRFLQLLCEGHNLEFQNYLRTQAGNTTTVNIIICTVDYLLRLQESIMDFYWHYSNKDIIDQSGKENFCRAITVAKQVFCSLTEYIQGPCSLNQLALAHSRLWDAVGGFLYIFAHMQDKLSKDPDQLELLREFMKLQKEMMIMLLSMLEGNVMNGPIGKQMVDTLMESSSNVEMILKFFDIFLKMKGLTSSEAFLEFDTNKDGWISHKEMRKAMEAQKIYSEEEIEYIMMCVDANHDGKVDFTEFTDRFHNPAKDIGFTMAVLLTNLSEHMPNEPRLERLLDKAKSVLDYFAPYLGRIEIMGSANRIERVYFEIKQSHIDQWEKPQIKESKRSFLHSVVNEGGDKEKLESFVNFCEETIFEMQHATSISAEEQRIAAMRSGAGLPGDGGMLEPVFFIWRCLREGLAAIFSLFTWSNLKKGYHAYRSMTYPQLLLTLIKLFFRLNIFMVLLFFRVIWTLLKFFVNMMMGEKSLEEAKPEKHTKGPMALPVGPIALAQAQAQAQAQGQAQGQPGVAAKGAAVVPPTELETGTPPVIGSTPPADTQDASKTRDAGPVQNGIQSSSSQDQPDASTVPGATKPTASRQQSEVQEDKLQAEAAAAAASPKPPPPPPPPYTPEPMPAPAAEPAPTNLEDEAPIGTQSFDYGKYVLSLFARNFYNFKQVALVLAFLINVILLFYKVNRVAGEAVDGDEDGLGGNGTGDGEEAEDNSIEYVVIEDDFYYLEPVMRSLAFIHMMTAFCMLVAYYCLKVPLVIFKREKEIARQLEFEGLYIVEQPSDDDIRAHWDKLVLSTVSFPENYWDKFVKKKVRTRYAEQYDFEAITSLLGMDKSTSKNEGESTGSRFIPASLANADYQYQVWKWGVIFTDNSFLYILWYFLFSALGNFNFFFFAAHLLDVAIGVKTLRTILQSVTHNGKQLVLTVMLTCVVVYVYTVIAFNFFRKFYIKEEDGQVDYKCHTMATCFIYHLHTGVRAGGGIGDEIEPADGDSYETYRILFDITFFFFVIVILLAIIQGLIIDAFGELRDQLEQVKEDMESKCFICGIGKEYFDKVPHGFEKHVMNEHNFANYMFFIMHLINKPDTEYTGQETYVWELYQQRCWDFFPVGDCFIKQHEDPSG</sequence>
<dbReference type="PROSITE" id="PS50188">
    <property type="entry name" value="B302_SPRY"/>
    <property type="match status" value="3"/>
</dbReference>
<feature type="domain" description="MIR" evidence="19">
    <location>
        <begin position="103"/>
        <end position="157"/>
    </location>
</feature>
<evidence type="ECO:0000256" key="11">
    <source>
        <dbReference type="ARBA" id="ARBA00023136"/>
    </source>
</evidence>
<evidence type="ECO:0000256" key="2">
    <source>
        <dbReference type="ARBA" id="ARBA00022448"/>
    </source>
</evidence>
<feature type="region of interest" description="Disordered" evidence="15">
    <location>
        <begin position="1509"/>
        <end position="1582"/>
    </location>
</feature>
<dbReference type="Gene3D" id="1.10.238.10">
    <property type="entry name" value="EF-hand"/>
    <property type="match status" value="1"/>
</dbReference>
<dbReference type="InterPro" id="IPR035761">
    <property type="entry name" value="SPRY1_RyR"/>
</dbReference>
<keyword evidence="3" id="KW-0109">Calcium transport</keyword>
<name>A0AAN9GD88_9CAEN</name>
<evidence type="ECO:0000256" key="16">
    <source>
        <dbReference type="SAM" id="Phobius"/>
    </source>
</evidence>
<feature type="region of interest" description="Disordered" evidence="15">
    <location>
        <begin position="1437"/>
        <end position="1495"/>
    </location>
</feature>
<dbReference type="InterPro" id="IPR013333">
    <property type="entry name" value="Ryan_recept"/>
</dbReference>
<feature type="transmembrane region" description="Helical" evidence="16">
    <location>
        <begin position="4854"/>
        <end position="4873"/>
    </location>
</feature>
<dbReference type="PANTHER" id="PTHR46399">
    <property type="entry name" value="B30.2/SPRY DOMAIN-CONTAINING PROTEIN"/>
    <property type="match status" value="1"/>
</dbReference>
<dbReference type="InterPro" id="IPR035910">
    <property type="entry name" value="RyR/IP3R_RIH_dom_sf"/>
</dbReference>
<feature type="region of interest" description="Disordered" evidence="15">
    <location>
        <begin position="4627"/>
        <end position="4762"/>
    </location>
</feature>
<keyword evidence="6" id="KW-0677">Repeat</keyword>
<evidence type="ECO:0000256" key="14">
    <source>
        <dbReference type="ARBA" id="ARBA00036634"/>
    </source>
</evidence>
<feature type="region of interest" description="Disordered" evidence="15">
    <location>
        <begin position="1340"/>
        <end position="1367"/>
    </location>
</feature>
<dbReference type="InterPro" id="IPR048581">
    <property type="entry name" value="RYDR_Jsol"/>
</dbReference>
<dbReference type="GO" id="GO:0034704">
    <property type="term" value="C:calcium channel complex"/>
    <property type="evidence" value="ECO:0007669"/>
    <property type="project" value="TreeGrafter"/>
</dbReference>
<dbReference type="GO" id="GO:0042383">
    <property type="term" value="C:sarcolemma"/>
    <property type="evidence" value="ECO:0007669"/>
    <property type="project" value="TreeGrafter"/>
</dbReference>
<dbReference type="Gene3D" id="2.80.10.50">
    <property type="match status" value="2"/>
</dbReference>
<dbReference type="InterPro" id="IPR036300">
    <property type="entry name" value="MIR_dom_sf"/>
</dbReference>
<dbReference type="SMART" id="SM00472">
    <property type="entry name" value="MIR"/>
    <property type="match status" value="4"/>
</dbReference>
<evidence type="ECO:0000256" key="9">
    <source>
        <dbReference type="ARBA" id="ARBA00022989"/>
    </source>
</evidence>
<evidence type="ECO:0000256" key="3">
    <source>
        <dbReference type="ARBA" id="ARBA00022568"/>
    </source>
</evidence>
<feature type="transmembrane region" description="Helical" evidence="16">
    <location>
        <begin position="4994"/>
        <end position="5019"/>
    </location>
</feature>
<dbReference type="Gene3D" id="1.10.287.70">
    <property type="match status" value="1"/>
</dbReference>
<dbReference type="InterPro" id="IPR001870">
    <property type="entry name" value="B30.2/SPRY"/>
</dbReference>
<feature type="compositionally biased region" description="Basic and acidic residues" evidence="15">
    <location>
        <begin position="3924"/>
        <end position="3942"/>
    </location>
</feature>
<dbReference type="CDD" id="cd12877">
    <property type="entry name" value="SPRY1_RyR"/>
    <property type="match status" value="1"/>
</dbReference>
<feature type="domain" description="B30.2/SPRY" evidence="17">
    <location>
        <begin position="1019"/>
        <end position="1221"/>
    </location>
</feature>
<dbReference type="Pfam" id="PF08454">
    <property type="entry name" value="RIH_assoc"/>
    <property type="match status" value="1"/>
</dbReference>
<dbReference type="EMBL" id="JBAMIC010000008">
    <property type="protein sequence ID" value="KAK7103324.1"/>
    <property type="molecule type" value="Genomic_DNA"/>
</dbReference>
<dbReference type="InterPro" id="IPR009460">
    <property type="entry name" value="Ryanrecept_TM4-6"/>
</dbReference>
<dbReference type="CDD" id="cd00051">
    <property type="entry name" value="EFh"/>
    <property type="match status" value="1"/>
</dbReference>
<dbReference type="InterPro" id="IPR003877">
    <property type="entry name" value="SPRY_dom"/>
</dbReference>
<dbReference type="FunFam" id="2.60.120.920:FF:000002">
    <property type="entry name" value="ryanodine receptor isoform X2"/>
    <property type="match status" value="1"/>
</dbReference>
<dbReference type="InterPro" id="IPR005821">
    <property type="entry name" value="Ion_trans_dom"/>
</dbReference>
<feature type="compositionally biased region" description="Basic and acidic residues" evidence="15">
    <location>
        <begin position="3723"/>
        <end position="3733"/>
    </location>
</feature>
<feature type="compositionally biased region" description="Low complexity" evidence="15">
    <location>
        <begin position="4627"/>
        <end position="4650"/>
    </location>
</feature>
<dbReference type="PROSITE" id="PS50919">
    <property type="entry name" value="MIR"/>
    <property type="match status" value="1"/>
</dbReference>
<dbReference type="SUPFAM" id="SSF49899">
    <property type="entry name" value="Concanavalin A-like lectins/glucanases"/>
    <property type="match status" value="3"/>
</dbReference>
<dbReference type="InterPro" id="IPR000699">
    <property type="entry name" value="RIH_dom"/>
</dbReference>
<dbReference type="Proteomes" id="UP001374579">
    <property type="component" value="Unassembled WGS sequence"/>
</dbReference>
<evidence type="ECO:0000313" key="20">
    <source>
        <dbReference type="EMBL" id="KAK7103324.1"/>
    </source>
</evidence>
<dbReference type="Pfam" id="PF02815">
    <property type="entry name" value="MIR"/>
    <property type="match status" value="1"/>
</dbReference>
<keyword evidence="8" id="KW-0703">Sarcoplasmic reticulum</keyword>
<dbReference type="GO" id="GO:0033017">
    <property type="term" value="C:sarcoplasmic reticulum membrane"/>
    <property type="evidence" value="ECO:0007669"/>
    <property type="project" value="UniProtKB-SubCell"/>
</dbReference>
<keyword evidence="13" id="KW-0407">Ion channel</keyword>
<dbReference type="SMART" id="SM00054">
    <property type="entry name" value="EFh"/>
    <property type="match status" value="2"/>
</dbReference>
<organism evidence="20 21">
    <name type="scientific">Littorina saxatilis</name>
    <dbReference type="NCBI Taxonomy" id="31220"/>
    <lineage>
        <taxon>Eukaryota</taxon>
        <taxon>Metazoa</taxon>
        <taxon>Spiralia</taxon>
        <taxon>Lophotrochozoa</taxon>
        <taxon>Mollusca</taxon>
        <taxon>Gastropoda</taxon>
        <taxon>Caenogastropoda</taxon>
        <taxon>Littorinimorpha</taxon>
        <taxon>Littorinoidea</taxon>
        <taxon>Littorinidae</taxon>
        <taxon>Littorina</taxon>
    </lineage>
</organism>
<keyword evidence="7" id="KW-0106">Calcium</keyword>
<evidence type="ECO:0000256" key="15">
    <source>
        <dbReference type="SAM" id="MobiDB-lite"/>
    </source>
</evidence>
<dbReference type="CDD" id="cd12879">
    <property type="entry name" value="SPRY3_RyR"/>
    <property type="match status" value="1"/>
</dbReference>
<dbReference type="SMART" id="SM00449">
    <property type="entry name" value="SPRY"/>
    <property type="match status" value="3"/>
</dbReference>
<evidence type="ECO:0000256" key="1">
    <source>
        <dbReference type="ARBA" id="ARBA00004326"/>
    </source>
</evidence>
<dbReference type="GO" id="GO:0030018">
    <property type="term" value="C:Z disc"/>
    <property type="evidence" value="ECO:0007669"/>
    <property type="project" value="TreeGrafter"/>
</dbReference>
<feature type="domain" description="B30.2/SPRY" evidence="17">
    <location>
        <begin position="1562"/>
        <end position="1778"/>
    </location>
</feature>
<feature type="domain" description="EF-hand" evidence="18">
    <location>
        <begin position="4347"/>
        <end position="4382"/>
    </location>
</feature>
<feature type="compositionally biased region" description="Basic and acidic residues" evidence="15">
    <location>
        <begin position="324"/>
        <end position="342"/>
    </location>
</feature>
<feature type="region of interest" description="Disordered" evidence="15">
    <location>
        <begin position="3981"/>
        <end position="4009"/>
    </location>
</feature>
<accession>A0AAN9GD88</accession>
<comment type="catalytic activity">
    <reaction evidence="14">
        <text>Ca(2+)(in) = Ca(2+)(out)</text>
        <dbReference type="Rhea" id="RHEA:29671"/>
        <dbReference type="ChEBI" id="CHEBI:29108"/>
    </reaction>
</comment>
<dbReference type="InterPro" id="IPR013662">
    <property type="entry name" value="RIH_assoc-dom"/>
</dbReference>
<dbReference type="Gene3D" id="1.25.10.30">
    <property type="entry name" value="IP3 receptor type 1 binding core, RIH domain"/>
    <property type="match status" value="1"/>
</dbReference>
<dbReference type="InterPro" id="IPR003032">
    <property type="entry name" value="Ryanodine_rcpt"/>
</dbReference>
<dbReference type="FunFam" id="1.10.287.70:FF:000017">
    <property type="entry name" value="ryanodine receptor isoform X2"/>
    <property type="match status" value="1"/>
</dbReference>
<evidence type="ECO:0000313" key="21">
    <source>
        <dbReference type="Proteomes" id="UP001374579"/>
    </source>
</evidence>
<dbReference type="SUPFAM" id="SSF47473">
    <property type="entry name" value="EF-hand"/>
    <property type="match status" value="1"/>
</dbReference>
<proteinExistence type="predicted"/>
<feature type="compositionally biased region" description="Polar residues" evidence="15">
    <location>
        <begin position="1534"/>
        <end position="1547"/>
    </location>
</feature>
<dbReference type="InterPro" id="IPR013320">
    <property type="entry name" value="ConA-like_dom_sf"/>
</dbReference>
<dbReference type="Pfam" id="PF08709">
    <property type="entry name" value="Ins145_P3_rec"/>
    <property type="match status" value="1"/>
</dbReference>
<dbReference type="Pfam" id="PF13499">
    <property type="entry name" value="EF-hand_7"/>
    <property type="match status" value="1"/>
</dbReference>
<comment type="caution">
    <text evidence="20">The sequence shown here is derived from an EMBL/GenBank/DDBJ whole genome shotgun (WGS) entry which is preliminary data.</text>
</comment>
<feature type="compositionally biased region" description="Polar residues" evidence="15">
    <location>
        <begin position="1472"/>
        <end position="1483"/>
    </location>
</feature>
<feature type="domain" description="B30.2/SPRY" evidence="17">
    <location>
        <begin position="581"/>
        <end position="804"/>
    </location>
</feature>
<keyword evidence="2" id="KW-0813">Transport</keyword>
<dbReference type="Pfam" id="PF21119">
    <property type="entry name" value="RYDR_Jsol"/>
    <property type="match status" value="1"/>
</dbReference>
<dbReference type="FunFam" id="1.10.490.160:FF:000003">
    <property type="entry name" value="Ryanodine receptor, isoform E"/>
    <property type="match status" value="1"/>
</dbReference>
<dbReference type="InterPro" id="IPR016093">
    <property type="entry name" value="MIR_motif"/>
</dbReference>
<evidence type="ECO:0000259" key="18">
    <source>
        <dbReference type="PROSITE" id="PS50222"/>
    </source>
</evidence>
<comment type="subcellular location">
    <subcellularLocation>
        <location evidence="1">Sarcoplasmic reticulum membrane</location>
        <topology evidence="1">Multi-pass membrane protein</topology>
    </subcellularLocation>
</comment>
<dbReference type="Pfam" id="PF00622">
    <property type="entry name" value="SPRY"/>
    <property type="match status" value="3"/>
</dbReference>
<dbReference type="GO" id="GO:0005219">
    <property type="term" value="F:ryanodine-sensitive calcium-release channel activity"/>
    <property type="evidence" value="ECO:0007669"/>
    <property type="project" value="InterPro"/>
</dbReference>
<evidence type="ECO:0000256" key="10">
    <source>
        <dbReference type="ARBA" id="ARBA00023065"/>
    </source>
</evidence>
<dbReference type="InterPro" id="IPR043136">
    <property type="entry name" value="B30.2/SPRY_sf"/>
</dbReference>
<dbReference type="InterPro" id="IPR002048">
    <property type="entry name" value="EF_hand_dom"/>
</dbReference>
<dbReference type="InterPro" id="IPR014821">
    <property type="entry name" value="Ins145_P3_rcpt"/>
</dbReference>
<keyword evidence="21" id="KW-1185">Reference proteome</keyword>
<dbReference type="PANTHER" id="PTHR46399:SF8">
    <property type="entry name" value="B30.2_SPRY DOMAIN-CONTAINING PROTEIN"/>
    <property type="match status" value="1"/>
</dbReference>
<feature type="compositionally biased region" description="Low complexity" evidence="15">
    <location>
        <begin position="2383"/>
        <end position="2403"/>
    </location>
</feature>
<dbReference type="GO" id="GO:0005790">
    <property type="term" value="C:smooth endoplasmic reticulum"/>
    <property type="evidence" value="ECO:0007669"/>
    <property type="project" value="TreeGrafter"/>
</dbReference>
<evidence type="ECO:0000256" key="6">
    <source>
        <dbReference type="ARBA" id="ARBA00022737"/>
    </source>
</evidence>
<dbReference type="SUPFAM" id="SSF100909">
    <property type="entry name" value="IP3 receptor type 1 binding core, domain 2"/>
    <property type="match status" value="2"/>
</dbReference>
<gene>
    <name evidence="20" type="ORF">V1264_018248</name>
</gene>
<feature type="region of interest" description="Disordered" evidence="15">
    <location>
        <begin position="2383"/>
        <end position="2412"/>
    </location>
</feature>
<feature type="transmembrane region" description="Helical" evidence="16">
    <location>
        <begin position="4566"/>
        <end position="4590"/>
    </location>
</feature>
<dbReference type="InterPro" id="IPR011992">
    <property type="entry name" value="EF-hand-dom_pair"/>
</dbReference>
<feature type="domain" description="EF-hand" evidence="18">
    <location>
        <begin position="4319"/>
        <end position="4346"/>
    </location>
</feature>
<dbReference type="Pfam" id="PF01365">
    <property type="entry name" value="RYDR_ITPR"/>
    <property type="match status" value="2"/>
</dbReference>
<evidence type="ECO:0008006" key="22">
    <source>
        <dbReference type="Google" id="ProtNLM"/>
    </source>
</evidence>
<keyword evidence="9 16" id="KW-1133">Transmembrane helix</keyword>
<dbReference type="FunFam" id="1.10.238.10:FF:000132">
    <property type="entry name" value="Ryanodine receptor 44F"/>
    <property type="match status" value="1"/>
</dbReference>
<evidence type="ECO:0000256" key="12">
    <source>
        <dbReference type="ARBA" id="ARBA00023286"/>
    </source>
</evidence>
<dbReference type="Pfam" id="PF02026">
    <property type="entry name" value="RyR"/>
    <property type="match status" value="4"/>
</dbReference>
<dbReference type="PRINTS" id="PR00795">
    <property type="entry name" value="RYANODINER"/>
</dbReference>
<reference evidence="20 21" key="1">
    <citation type="submission" date="2024-02" db="EMBL/GenBank/DDBJ databases">
        <title>Chromosome-scale genome assembly of the rough periwinkle Littorina saxatilis.</title>
        <authorList>
            <person name="De Jode A."/>
            <person name="Faria R."/>
            <person name="Formenti G."/>
            <person name="Sims Y."/>
            <person name="Smith T.P."/>
            <person name="Tracey A."/>
            <person name="Wood J.M.D."/>
            <person name="Zagrodzka Z.B."/>
            <person name="Johannesson K."/>
            <person name="Butlin R.K."/>
            <person name="Leder E.H."/>
        </authorList>
    </citation>
    <scope>NUCLEOTIDE SEQUENCE [LARGE SCALE GENOMIC DNA]</scope>
    <source>
        <strain evidence="20">Snail1</strain>
        <tissue evidence="20">Muscle</tissue>
    </source>
</reference>
<dbReference type="InterPro" id="IPR035762">
    <property type="entry name" value="SPRY3_RyR"/>
</dbReference>
<feature type="region of interest" description="Disordered" evidence="15">
    <location>
        <begin position="3924"/>
        <end position="3943"/>
    </location>
</feature>
<dbReference type="GO" id="GO:0006941">
    <property type="term" value="P:striated muscle contraction"/>
    <property type="evidence" value="ECO:0007669"/>
    <property type="project" value="TreeGrafter"/>
</dbReference>
<feature type="region of interest" description="Disordered" evidence="15">
    <location>
        <begin position="1391"/>
        <end position="1421"/>
    </location>
</feature>
<dbReference type="PROSITE" id="PS50222">
    <property type="entry name" value="EF_HAND_2"/>
    <property type="match status" value="2"/>
</dbReference>
<dbReference type="SUPFAM" id="SSF82109">
    <property type="entry name" value="MIR domain"/>
    <property type="match status" value="2"/>
</dbReference>
<evidence type="ECO:0000259" key="17">
    <source>
        <dbReference type="PROSITE" id="PS50188"/>
    </source>
</evidence>
<protein>
    <recommendedName>
        <fullName evidence="22">Ryanodine receptor</fullName>
    </recommendedName>
</protein>
<dbReference type="GO" id="GO:0014808">
    <property type="term" value="P:release of sequestered calcium ion into cytosol by sarcoplasmic reticulum"/>
    <property type="evidence" value="ECO:0007669"/>
    <property type="project" value="TreeGrafter"/>
</dbReference>
<feature type="compositionally biased region" description="Low complexity" evidence="15">
    <location>
        <begin position="1346"/>
        <end position="1359"/>
    </location>
</feature>
<dbReference type="Gene3D" id="2.60.120.920">
    <property type="match status" value="3"/>
</dbReference>
<dbReference type="Pfam" id="PF00520">
    <property type="entry name" value="Ion_trans"/>
    <property type="match status" value="1"/>
</dbReference>
<keyword evidence="11 16" id="KW-0472">Membrane</keyword>
<dbReference type="GO" id="GO:0006874">
    <property type="term" value="P:intracellular calcium ion homeostasis"/>
    <property type="evidence" value="ECO:0007669"/>
    <property type="project" value="InterPro"/>
</dbReference>
<dbReference type="FunFam" id="1.25.10.30:FF:000002">
    <property type="entry name" value="ryanodine receptor isoform X2"/>
    <property type="match status" value="1"/>
</dbReference>
<feature type="transmembrane region" description="Helical" evidence="16">
    <location>
        <begin position="5042"/>
        <end position="5064"/>
    </location>
</feature>
<feature type="region of interest" description="Disordered" evidence="15">
    <location>
        <begin position="323"/>
        <end position="342"/>
    </location>
</feature>
<dbReference type="PROSITE" id="PS00018">
    <property type="entry name" value="EF_HAND_1"/>
    <property type="match status" value="1"/>
</dbReference>
<evidence type="ECO:0000256" key="4">
    <source>
        <dbReference type="ARBA" id="ARBA00022673"/>
    </source>
</evidence>
<evidence type="ECO:0000256" key="8">
    <source>
        <dbReference type="ARBA" id="ARBA00022951"/>
    </source>
</evidence>
<feature type="transmembrane region" description="Helical" evidence="16">
    <location>
        <begin position="5118"/>
        <end position="5140"/>
    </location>
</feature>
<feature type="transmembrane region" description="Helical" evidence="16">
    <location>
        <begin position="4788"/>
        <end position="4805"/>
    </location>
</feature>
<evidence type="ECO:0000256" key="13">
    <source>
        <dbReference type="ARBA" id="ARBA00023303"/>
    </source>
</evidence>
<keyword evidence="5 16" id="KW-0812">Transmembrane</keyword>